<dbReference type="GO" id="GO:0045936">
    <property type="term" value="P:negative regulation of phosphate metabolic process"/>
    <property type="evidence" value="ECO:0007669"/>
    <property type="project" value="InterPro"/>
</dbReference>
<dbReference type="InterPro" id="IPR036196">
    <property type="entry name" value="Ptyr_pPase_sf"/>
</dbReference>
<dbReference type="STRING" id="1454001.AW08_03763"/>
<sequence>MSHYEERLERDLSQIKKQLALLAGLVEKALADAVHALLADDDPLAYATILADNRINAVSNELDRMRMAFIGVHLPTGSHLRLMGAVVHTNVALERIGDYAVTICREAVRLGRPQGLMAREIELMASESRQMLKQAVDAFLDGNAEGAKATMVIADQVERTFDMAFSDLLGEGDHFNIQDLFAYLTVFNSLERVSDQAKNICEDTVFAVTGQAKGPKFFRILFLDEDNSLLGPIAEAIARKNFPEVGEYHSRGRTAGVADAQSIALLQELGIDLGSHQPQAMPAHHRELAAYQIIVSLQGPVKSYVEQIPFHTVALEWEVSRAAGGPPDLRTLSREIALRVSNLMGVLRGEEGS</sequence>
<evidence type="ECO:0000259" key="2">
    <source>
        <dbReference type="Pfam" id="PF01895"/>
    </source>
</evidence>
<dbReference type="InterPro" id="IPR026022">
    <property type="entry name" value="PhoU_dom"/>
</dbReference>
<comment type="similarity">
    <text evidence="1">Belongs to the PhoU family.</text>
</comment>
<feature type="domain" description="PhoU" evidence="2">
    <location>
        <begin position="121"/>
        <end position="203"/>
    </location>
</feature>
<dbReference type="PATRIC" id="fig|1454001.3.peg.3795"/>
<accession>A0A011NIY7</accession>
<name>A0A011NIY7_9PROT</name>
<dbReference type="SUPFAM" id="SSF109755">
    <property type="entry name" value="PhoU-like"/>
    <property type="match status" value="1"/>
</dbReference>
<comment type="caution">
    <text evidence="3">The sequence shown here is derived from an EMBL/GenBank/DDBJ whole genome shotgun (WGS) entry which is preliminary data.</text>
</comment>
<dbReference type="Proteomes" id="UP000020218">
    <property type="component" value="Unassembled WGS sequence"/>
</dbReference>
<dbReference type="GO" id="GO:0030643">
    <property type="term" value="P:intracellular phosphate ion homeostasis"/>
    <property type="evidence" value="ECO:0007669"/>
    <property type="project" value="InterPro"/>
</dbReference>
<dbReference type="AlphaFoldDB" id="A0A011NIY7"/>
<dbReference type="InterPro" id="IPR028366">
    <property type="entry name" value="PhoU"/>
</dbReference>
<evidence type="ECO:0000256" key="1">
    <source>
        <dbReference type="ARBA" id="ARBA00008107"/>
    </source>
</evidence>
<proteinExistence type="inferred from homology"/>
<dbReference type="Gene3D" id="1.20.58.220">
    <property type="entry name" value="Phosphate transport system protein phou homolog 2, domain 2"/>
    <property type="match status" value="1"/>
</dbReference>
<organism evidence="3 4">
    <name type="scientific">Candidatus Accumulibacter adjunctus</name>
    <dbReference type="NCBI Taxonomy" id="1454001"/>
    <lineage>
        <taxon>Bacteria</taxon>
        <taxon>Pseudomonadati</taxon>
        <taxon>Pseudomonadota</taxon>
        <taxon>Betaproteobacteria</taxon>
        <taxon>Candidatus Accumulibacter</taxon>
    </lineage>
</organism>
<keyword evidence="4" id="KW-1185">Reference proteome</keyword>
<evidence type="ECO:0000313" key="4">
    <source>
        <dbReference type="Proteomes" id="UP000020218"/>
    </source>
</evidence>
<dbReference type="EMBL" id="JFAX01000038">
    <property type="protein sequence ID" value="EXI64330.1"/>
    <property type="molecule type" value="Genomic_DNA"/>
</dbReference>
<evidence type="ECO:0000313" key="3">
    <source>
        <dbReference type="EMBL" id="EXI64330.1"/>
    </source>
</evidence>
<dbReference type="InterPro" id="IPR038078">
    <property type="entry name" value="PhoU-like_sf"/>
</dbReference>
<dbReference type="SUPFAM" id="SSF52788">
    <property type="entry name" value="Phosphotyrosine protein phosphatases I"/>
    <property type="match status" value="1"/>
</dbReference>
<dbReference type="Gene3D" id="3.40.50.2300">
    <property type="match status" value="1"/>
</dbReference>
<protein>
    <submittedName>
        <fullName evidence="3">Phosphate uptake regulator</fullName>
    </submittedName>
</protein>
<dbReference type="Pfam" id="PF01895">
    <property type="entry name" value="PhoU"/>
    <property type="match status" value="2"/>
</dbReference>
<feature type="domain" description="PhoU" evidence="2">
    <location>
        <begin position="21"/>
        <end position="106"/>
    </location>
</feature>
<gene>
    <name evidence="3" type="primary">phoU</name>
    <name evidence="3" type="ORF">AW08_03763</name>
</gene>
<dbReference type="PANTHER" id="PTHR42930:SF3">
    <property type="entry name" value="PHOSPHATE-SPECIFIC TRANSPORT SYSTEM ACCESSORY PROTEIN PHOU"/>
    <property type="match status" value="1"/>
</dbReference>
<dbReference type="PANTHER" id="PTHR42930">
    <property type="entry name" value="PHOSPHATE-SPECIFIC TRANSPORT SYSTEM ACCESSORY PROTEIN PHOU"/>
    <property type="match status" value="1"/>
</dbReference>
<reference evidence="3" key="1">
    <citation type="submission" date="2014-02" db="EMBL/GenBank/DDBJ databases">
        <title>Expanding our view of genomic diversity in Candidatus Accumulibacter clades.</title>
        <authorList>
            <person name="Skennerton C.T."/>
            <person name="Barr J.J."/>
            <person name="Slater F.R."/>
            <person name="Bond P.L."/>
            <person name="Tyson G.W."/>
        </authorList>
    </citation>
    <scope>NUCLEOTIDE SEQUENCE [LARGE SCALE GENOMIC DNA]</scope>
</reference>